<dbReference type="AlphaFoldDB" id="A0AAE4AQP5"/>
<dbReference type="PANTHER" id="PTHR43124">
    <property type="entry name" value="PURINE EFFLUX PUMP PBUE"/>
    <property type="match status" value="1"/>
</dbReference>
<protein>
    <submittedName>
        <fullName evidence="7">MFS family permease</fullName>
    </submittedName>
</protein>
<evidence type="ECO:0000256" key="4">
    <source>
        <dbReference type="ARBA" id="ARBA00022989"/>
    </source>
</evidence>
<dbReference type="Proteomes" id="UP001238163">
    <property type="component" value="Unassembled WGS sequence"/>
</dbReference>
<keyword evidence="5 6" id="KW-0472">Membrane</keyword>
<dbReference type="GO" id="GO:0005886">
    <property type="term" value="C:plasma membrane"/>
    <property type="evidence" value="ECO:0007669"/>
    <property type="project" value="UniProtKB-SubCell"/>
</dbReference>
<evidence type="ECO:0000256" key="1">
    <source>
        <dbReference type="ARBA" id="ARBA00004651"/>
    </source>
</evidence>
<evidence type="ECO:0000256" key="2">
    <source>
        <dbReference type="ARBA" id="ARBA00022475"/>
    </source>
</evidence>
<feature type="transmembrane region" description="Helical" evidence="6">
    <location>
        <begin position="293"/>
        <end position="316"/>
    </location>
</feature>
<name>A0AAE4AQP5_9BACT</name>
<sequence length="385" mass="41510">MAVSALGSYAGMTMPVFRSLLRDQLQLQETQYGLLLSIGMVPGAMGTLLGGLLTRSSGWQRLPPVLAIAVAAAYGLIAATRGFPWLLVSLVLCAIGSHVMTVMTQNGVVALFPDARRRLLTLQMVVGSCAAALFTLLAEWLLGWSARGDATRFHLALRLPYLGIAMLYLALIPALRAFARRERTSQLQAQTPAASTPNLTQRRRALLCILAMTIHASADNVLMLWLPRLWEESAMSGFFKPGYIMSAYSLCYVVSRSCLALLPESRGRRLFLCVPGFFGCAMLLVALLNGGEAGVLCYLAAAFLWACEFPAFMAVLSTNSQRWFGLGLAVVMISSGLITTGASTAIGWALQQQLATLRQLLLIGPLFFATVGICGIALCRHDDKA</sequence>
<feature type="transmembrane region" description="Helical" evidence="6">
    <location>
        <begin position="245"/>
        <end position="263"/>
    </location>
</feature>
<gene>
    <name evidence="7" type="ORF">J3R75_003898</name>
</gene>
<dbReference type="InterPro" id="IPR050189">
    <property type="entry name" value="MFS_Efflux_Transporters"/>
</dbReference>
<dbReference type="RefSeq" id="WP_307265093.1">
    <property type="nucleotide sequence ID" value="NZ_JAUSVL010000001.1"/>
</dbReference>
<comment type="caution">
    <text evidence="7">The sequence shown here is derived from an EMBL/GenBank/DDBJ whole genome shotgun (WGS) entry which is preliminary data.</text>
</comment>
<keyword evidence="4 6" id="KW-1133">Transmembrane helix</keyword>
<accession>A0AAE4AQP5</accession>
<evidence type="ECO:0000256" key="5">
    <source>
        <dbReference type="ARBA" id="ARBA00023136"/>
    </source>
</evidence>
<evidence type="ECO:0000313" key="8">
    <source>
        <dbReference type="Proteomes" id="UP001238163"/>
    </source>
</evidence>
<feature type="transmembrane region" description="Helical" evidence="6">
    <location>
        <begin position="161"/>
        <end position="179"/>
    </location>
</feature>
<evidence type="ECO:0000256" key="6">
    <source>
        <dbReference type="SAM" id="Phobius"/>
    </source>
</evidence>
<dbReference type="CDD" id="cd06174">
    <property type="entry name" value="MFS"/>
    <property type="match status" value="1"/>
</dbReference>
<dbReference type="PANTHER" id="PTHR43124:SF3">
    <property type="entry name" value="CHLORAMPHENICOL EFFLUX PUMP RV0191"/>
    <property type="match status" value="1"/>
</dbReference>
<dbReference type="InterPro" id="IPR011701">
    <property type="entry name" value="MFS"/>
</dbReference>
<feature type="transmembrane region" description="Helical" evidence="6">
    <location>
        <begin position="89"/>
        <end position="112"/>
    </location>
</feature>
<feature type="transmembrane region" description="Helical" evidence="6">
    <location>
        <begin position="65"/>
        <end position="83"/>
    </location>
</feature>
<comment type="subcellular location">
    <subcellularLocation>
        <location evidence="1">Cell membrane</location>
        <topology evidence="1">Multi-pass membrane protein</topology>
    </subcellularLocation>
</comment>
<dbReference type="Gene3D" id="1.20.1250.20">
    <property type="entry name" value="MFS general substrate transporter like domains"/>
    <property type="match status" value="1"/>
</dbReference>
<dbReference type="Pfam" id="PF07690">
    <property type="entry name" value="MFS_1"/>
    <property type="match status" value="1"/>
</dbReference>
<keyword evidence="2" id="KW-1003">Cell membrane</keyword>
<feature type="transmembrane region" description="Helical" evidence="6">
    <location>
        <begin position="360"/>
        <end position="379"/>
    </location>
</feature>
<dbReference type="GO" id="GO:0022857">
    <property type="term" value="F:transmembrane transporter activity"/>
    <property type="evidence" value="ECO:0007669"/>
    <property type="project" value="InterPro"/>
</dbReference>
<feature type="transmembrane region" description="Helical" evidence="6">
    <location>
        <begin position="323"/>
        <end position="348"/>
    </location>
</feature>
<feature type="transmembrane region" description="Helical" evidence="6">
    <location>
        <begin position="270"/>
        <end position="287"/>
    </location>
</feature>
<feature type="transmembrane region" description="Helical" evidence="6">
    <location>
        <begin position="205"/>
        <end position="225"/>
    </location>
</feature>
<keyword evidence="3 6" id="KW-0812">Transmembrane</keyword>
<dbReference type="InterPro" id="IPR036259">
    <property type="entry name" value="MFS_trans_sf"/>
</dbReference>
<organism evidence="7 8">
    <name type="scientific">Oligosphaera ethanolica</name>
    <dbReference type="NCBI Taxonomy" id="760260"/>
    <lineage>
        <taxon>Bacteria</taxon>
        <taxon>Pseudomonadati</taxon>
        <taxon>Lentisphaerota</taxon>
        <taxon>Oligosphaeria</taxon>
        <taxon>Oligosphaerales</taxon>
        <taxon>Oligosphaeraceae</taxon>
        <taxon>Oligosphaera</taxon>
    </lineage>
</organism>
<evidence type="ECO:0000313" key="7">
    <source>
        <dbReference type="EMBL" id="MDQ0291791.1"/>
    </source>
</evidence>
<reference evidence="7" key="1">
    <citation type="submission" date="2023-07" db="EMBL/GenBank/DDBJ databases">
        <title>Genomic Encyclopedia of Type Strains, Phase IV (KMG-IV): sequencing the most valuable type-strain genomes for metagenomic binning, comparative biology and taxonomic classification.</title>
        <authorList>
            <person name="Goeker M."/>
        </authorList>
    </citation>
    <scope>NUCLEOTIDE SEQUENCE</scope>
    <source>
        <strain evidence="7">DSM 24202</strain>
    </source>
</reference>
<dbReference type="SUPFAM" id="SSF103473">
    <property type="entry name" value="MFS general substrate transporter"/>
    <property type="match status" value="1"/>
</dbReference>
<keyword evidence="8" id="KW-1185">Reference proteome</keyword>
<dbReference type="EMBL" id="JAUSVL010000001">
    <property type="protein sequence ID" value="MDQ0291791.1"/>
    <property type="molecule type" value="Genomic_DNA"/>
</dbReference>
<feature type="transmembrane region" description="Helical" evidence="6">
    <location>
        <begin position="119"/>
        <end position="141"/>
    </location>
</feature>
<feature type="transmembrane region" description="Helical" evidence="6">
    <location>
        <begin position="32"/>
        <end position="53"/>
    </location>
</feature>
<evidence type="ECO:0000256" key="3">
    <source>
        <dbReference type="ARBA" id="ARBA00022692"/>
    </source>
</evidence>
<proteinExistence type="predicted"/>